<dbReference type="EMBL" id="MU843005">
    <property type="protein sequence ID" value="KAK2023290.1"/>
    <property type="molecule type" value="Genomic_DNA"/>
</dbReference>
<comment type="caution">
    <text evidence="3">The sequence shown here is derived from an EMBL/GenBank/DDBJ whole genome shotgun (WGS) entry which is preliminary data.</text>
</comment>
<feature type="compositionally biased region" description="Low complexity" evidence="1">
    <location>
        <begin position="127"/>
        <end position="159"/>
    </location>
</feature>
<dbReference type="Proteomes" id="UP001232148">
    <property type="component" value="Unassembled WGS sequence"/>
</dbReference>
<proteinExistence type="predicted"/>
<evidence type="ECO:0000256" key="2">
    <source>
        <dbReference type="SAM" id="SignalP"/>
    </source>
</evidence>
<feature type="compositionally biased region" description="Acidic residues" evidence="1">
    <location>
        <begin position="112"/>
        <end position="126"/>
    </location>
</feature>
<evidence type="ECO:0000313" key="4">
    <source>
        <dbReference type="Proteomes" id="UP001232148"/>
    </source>
</evidence>
<dbReference type="AlphaFoldDB" id="A0AAD9H6S8"/>
<gene>
    <name evidence="3" type="ORF">LX32DRAFT_149055</name>
</gene>
<feature type="signal peptide" evidence="2">
    <location>
        <begin position="1"/>
        <end position="18"/>
    </location>
</feature>
<feature type="compositionally biased region" description="Low complexity" evidence="1">
    <location>
        <begin position="74"/>
        <end position="101"/>
    </location>
</feature>
<evidence type="ECO:0008006" key="5">
    <source>
        <dbReference type="Google" id="ProtNLM"/>
    </source>
</evidence>
<feature type="region of interest" description="Disordered" evidence="1">
    <location>
        <begin position="39"/>
        <end position="171"/>
    </location>
</feature>
<name>A0AAD9H6S8_9PEZI</name>
<evidence type="ECO:0000256" key="1">
    <source>
        <dbReference type="SAM" id="MobiDB-lite"/>
    </source>
</evidence>
<keyword evidence="4" id="KW-1185">Reference proteome</keyword>
<keyword evidence="2" id="KW-0732">Signal</keyword>
<feature type="chain" id="PRO_5042137261" description="Apple domain-containing protein" evidence="2">
    <location>
        <begin position="19"/>
        <end position="288"/>
    </location>
</feature>
<organism evidence="3 4">
    <name type="scientific">Colletotrichum zoysiae</name>
    <dbReference type="NCBI Taxonomy" id="1216348"/>
    <lineage>
        <taxon>Eukaryota</taxon>
        <taxon>Fungi</taxon>
        <taxon>Dikarya</taxon>
        <taxon>Ascomycota</taxon>
        <taxon>Pezizomycotina</taxon>
        <taxon>Sordariomycetes</taxon>
        <taxon>Hypocreomycetidae</taxon>
        <taxon>Glomerellales</taxon>
        <taxon>Glomerellaceae</taxon>
        <taxon>Colletotrichum</taxon>
        <taxon>Colletotrichum graminicola species complex</taxon>
    </lineage>
</organism>
<accession>A0AAD9H6S8</accession>
<reference evidence="3" key="1">
    <citation type="submission" date="2021-06" db="EMBL/GenBank/DDBJ databases">
        <title>Comparative genomics, transcriptomics and evolutionary studies reveal genomic signatures of adaptation to plant cell wall in hemibiotrophic fungi.</title>
        <authorList>
            <consortium name="DOE Joint Genome Institute"/>
            <person name="Baroncelli R."/>
            <person name="Diaz J.F."/>
            <person name="Benocci T."/>
            <person name="Peng M."/>
            <person name="Battaglia E."/>
            <person name="Haridas S."/>
            <person name="Andreopoulos W."/>
            <person name="Labutti K."/>
            <person name="Pangilinan J."/>
            <person name="Floch G.L."/>
            <person name="Makela M.R."/>
            <person name="Henrissat B."/>
            <person name="Grigoriev I.V."/>
            <person name="Crouch J.A."/>
            <person name="De Vries R.P."/>
            <person name="Sukno S.A."/>
            <person name="Thon M.R."/>
        </authorList>
    </citation>
    <scope>NUCLEOTIDE SEQUENCE</scope>
    <source>
        <strain evidence="3">MAFF235873</strain>
    </source>
</reference>
<sequence>MRSTGLLSWLAVLALSNGAAIAPRRDGWEDPRHVRHQLRVRQQPETNGSPQDPSPALNPEPAITVPAAVPQPPTSATWAATSTVATPTSSASSSSTASTVPCRPRRRRRTDDEDDEDDEDDCEPELLLEPSASAPAPASTSLPPTTSSTPVPSATSAPPYTIPAPVPTKTTGLPVMATMPGKPIWLLDPTGYHKVFEGDKLGSVNYFATSDSASDGVSDNIPQWCFDKCNAEDQCKSVFIYRVLLTNGFTWQENFHCDRFTLLWGEDYLNKNVAGNDAGVAFVKASAM</sequence>
<protein>
    <recommendedName>
        <fullName evidence="5">Apple domain-containing protein</fullName>
    </recommendedName>
</protein>
<evidence type="ECO:0000313" key="3">
    <source>
        <dbReference type="EMBL" id="KAK2023290.1"/>
    </source>
</evidence>